<dbReference type="Proteomes" id="UP000335415">
    <property type="component" value="Unassembled WGS sequence"/>
</dbReference>
<dbReference type="InterPro" id="IPR013702">
    <property type="entry name" value="FIST_domain_N"/>
</dbReference>
<dbReference type="SMART" id="SM00283">
    <property type="entry name" value="MA"/>
    <property type="match status" value="1"/>
</dbReference>
<dbReference type="SUPFAM" id="SSF58104">
    <property type="entry name" value="Methyl-accepting chemotaxis protein (MCP) signaling domain"/>
    <property type="match status" value="1"/>
</dbReference>
<evidence type="ECO:0000256" key="3">
    <source>
        <dbReference type="PROSITE-ProRule" id="PRU00284"/>
    </source>
</evidence>
<proteinExistence type="inferred from homology"/>
<sequence>MSSLLTGAGVKGIHKGGKPVSGTYSCKSLPVSMRSLGLADKPGLLLSFVPPQANFARSCSAWQQLAGPGRTVLTLSSTGALCNQPGQSLYCEMEGPVGSWLWLPDNLIARHEVHLIDLHVNNKKASAATRIAAIRQELERLRINLPLSADRTFALLYCDGLSASEGFLMQAWYDCGRFPCLVTGGSAGGKLDFSGTYLSADGQPMQGKAVIVFCQMAPGKSFAPFKSQNFEPTGQSWLVAEADPVARTVTSVFDDHGRPQPIQQALADHFSCTPAQLQQQLAGKTFAVRANGEYFIRSISAIHDDKIAFFCDLEFGDRLYLLQATDFLATTDQDWQRFVAHYGKPAAILLNDCVLRRAGNPDTLPAAHFFDNVTAAGLSCFGEILGVPINQTLSALAFFDRNVDAMSHFPIEYAAYARHYSQRRLQRWEALHAIQSTVVKQVVDYQQALAPLLTAMPQLEQSTRRQSETLEMAQTSIHSISDSATQTRAAQERLATGLNDLERISQGISQITSGINAIADHTGLLALNAAVEAARAGEAGRGFAVVAAEVRKLAGASKEQVGATTQNINQAVDTILRIRAIAEQTVNATQLMADKSISAAQQIAEMSAVTDKDRNDLTANLSNLKELARGLDAMQDAVEQLTTLQRLAAS</sequence>
<reference evidence="5 6" key="1">
    <citation type="submission" date="2019-09" db="EMBL/GenBank/DDBJ databases">
        <authorList>
            <person name="Li Y."/>
        </authorList>
    </citation>
    <scope>NUCLEOTIDE SEQUENCE [LARGE SCALE GENOMIC DNA]</scope>
    <source>
        <strain evidence="5 6">L3-3HA</strain>
    </source>
</reference>
<dbReference type="Pfam" id="PF10442">
    <property type="entry name" value="FIST_C"/>
    <property type="match status" value="1"/>
</dbReference>
<dbReference type="InterPro" id="IPR004089">
    <property type="entry name" value="MCPsignal_dom"/>
</dbReference>
<dbReference type="GO" id="GO:0006935">
    <property type="term" value="P:chemotaxis"/>
    <property type="evidence" value="ECO:0007669"/>
    <property type="project" value="UniProtKB-KW"/>
</dbReference>
<accession>A0A5J5FRG7</accession>
<dbReference type="GO" id="GO:0016020">
    <property type="term" value="C:membrane"/>
    <property type="evidence" value="ECO:0007669"/>
    <property type="project" value="InterPro"/>
</dbReference>
<comment type="caution">
    <text evidence="5">The sequence shown here is derived from an EMBL/GenBank/DDBJ whole genome shotgun (WGS) entry which is preliminary data.</text>
</comment>
<dbReference type="Pfam" id="PF00015">
    <property type="entry name" value="MCPsignal"/>
    <property type="match status" value="1"/>
</dbReference>
<dbReference type="PANTHER" id="PTHR43531">
    <property type="entry name" value="PROTEIN ICFG"/>
    <property type="match status" value="1"/>
</dbReference>
<keyword evidence="1" id="KW-0145">Chemotaxis</keyword>
<name>A0A5J5FRG7_9GAMM</name>
<evidence type="ECO:0000256" key="2">
    <source>
        <dbReference type="ARBA" id="ARBA00029447"/>
    </source>
</evidence>
<dbReference type="RefSeq" id="WP_150437788.1">
    <property type="nucleotide sequence ID" value="NZ_VYKJ01000025.1"/>
</dbReference>
<feature type="domain" description="Methyl-accepting transducer" evidence="4">
    <location>
        <begin position="447"/>
        <end position="642"/>
    </location>
</feature>
<organism evidence="5 6">
    <name type="scientific">Affinibrenneria salicis</name>
    <dbReference type="NCBI Taxonomy" id="2590031"/>
    <lineage>
        <taxon>Bacteria</taxon>
        <taxon>Pseudomonadati</taxon>
        <taxon>Pseudomonadota</taxon>
        <taxon>Gammaproteobacteria</taxon>
        <taxon>Enterobacterales</taxon>
        <taxon>Pectobacteriaceae</taxon>
        <taxon>Affinibrenneria</taxon>
    </lineage>
</organism>
<keyword evidence="5" id="KW-0675">Receptor</keyword>
<dbReference type="SMART" id="SM00897">
    <property type="entry name" value="FIST"/>
    <property type="match status" value="1"/>
</dbReference>
<dbReference type="GO" id="GO:0007165">
    <property type="term" value="P:signal transduction"/>
    <property type="evidence" value="ECO:0007669"/>
    <property type="project" value="UniProtKB-KW"/>
</dbReference>
<gene>
    <name evidence="5" type="ORF">FJU30_25620</name>
</gene>
<dbReference type="SMART" id="SM01204">
    <property type="entry name" value="FIST_C"/>
    <property type="match status" value="1"/>
</dbReference>
<evidence type="ECO:0000256" key="1">
    <source>
        <dbReference type="ARBA" id="ARBA00022500"/>
    </source>
</evidence>
<keyword evidence="3" id="KW-0807">Transducer</keyword>
<protein>
    <submittedName>
        <fullName evidence="5">Chemoreceptor</fullName>
    </submittedName>
</protein>
<evidence type="ECO:0000313" key="6">
    <source>
        <dbReference type="Proteomes" id="UP000335415"/>
    </source>
</evidence>
<dbReference type="AlphaFoldDB" id="A0A5J5FRG7"/>
<dbReference type="InterPro" id="IPR019494">
    <property type="entry name" value="FIST_C"/>
</dbReference>
<dbReference type="Pfam" id="PF08495">
    <property type="entry name" value="FIST"/>
    <property type="match status" value="1"/>
</dbReference>
<dbReference type="OrthoDB" id="9807948at2"/>
<dbReference type="Gene3D" id="1.10.287.950">
    <property type="entry name" value="Methyl-accepting chemotaxis protein"/>
    <property type="match status" value="1"/>
</dbReference>
<dbReference type="InterPro" id="IPR051310">
    <property type="entry name" value="MCP_chemotaxis"/>
</dbReference>
<dbReference type="PANTHER" id="PTHR43531:SF11">
    <property type="entry name" value="METHYL-ACCEPTING CHEMOTAXIS PROTEIN 3"/>
    <property type="match status" value="1"/>
</dbReference>
<evidence type="ECO:0000313" key="5">
    <source>
        <dbReference type="EMBL" id="KAA8994928.1"/>
    </source>
</evidence>
<evidence type="ECO:0000259" key="4">
    <source>
        <dbReference type="PROSITE" id="PS50111"/>
    </source>
</evidence>
<comment type="similarity">
    <text evidence="2">Belongs to the methyl-accepting chemotaxis (MCP) protein family.</text>
</comment>
<dbReference type="EMBL" id="VYKJ01000025">
    <property type="protein sequence ID" value="KAA8994928.1"/>
    <property type="molecule type" value="Genomic_DNA"/>
</dbReference>
<dbReference type="PROSITE" id="PS50111">
    <property type="entry name" value="CHEMOTAXIS_TRANSDUC_2"/>
    <property type="match status" value="1"/>
</dbReference>
<keyword evidence="6" id="KW-1185">Reference proteome</keyword>